<dbReference type="EMBL" id="JAEMWZ010000076">
    <property type="protein sequence ID" value="KAG7138181.1"/>
    <property type="molecule type" value="Genomic_DNA"/>
</dbReference>
<evidence type="ECO:0000313" key="2">
    <source>
        <dbReference type="EMBL" id="CRJ90637.1"/>
    </source>
</evidence>
<gene>
    <name evidence="2" type="ORF">BN1723_008454</name>
    <name evidence="3" type="ORF">HYQ45_004603</name>
</gene>
<organism evidence="2 4">
    <name type="scientific">Verticillium longisporum</name>
    <name type="common">Verticillium dahliae var. longisporum</name>
    <dbReference type="NCBI Taxonomy" id="100787"/>
    <lineage>
        <taxon>Eukaryota</taxon>
        <taxon>Fungi</taxon>
        <taxon>Dikarya</taxon>
        <taxon>Ascomycota</taxon>
        <taxon>Pezizomycotina</taxon>
        <taxon>Sordariomycetes</taxon>
        <taxon>Hypocreomycetidae</taxon>
        <taxon>Glomerellales</taxon>
        <taxon>Plectosphaerellaceae</taxon>
        <taxon>Verticillium</taxon>
    </lineage>
</organism>
<reference evidence="2" key="1">
    <citation type="submission" date="2015-05" db="EMBL/GenBank/DDBJ databases">
        <authorList>
            <person name="Wang D.B."/>
            <person name="Wang M."/>
        </authorList>
    </citation>
    <scope>NUCLEOTIDE SEQUENCE [LARGE SCALE GENOMIC DNA]</scope>
    <source>
        <strain evidence="2">VL2</strain>
    </source>
</reference>
<feature type="region of interest" description="Disordered" evidence="1">
    <location>
        <begin position="1"/>
        <end position="359"/>
    </location>
</feature>
<feature type="compositionally biased region" description="Polar residues" evidence="1">
    <location>
        <begin position="108"/>
        <end position="124"/>
    </location>
</feature>
<proteinExistence type="predicted"/>
<feature type="compositionally biased region" description="Polar residues" evidence="1">
    <location>
        <begin position="409"/>
        <end position="425"/>
    </location>
</feature>
<feature type="compositionally biased region" description="Polar residues" evidence="1">
    <location>
        <begin position="446"/>
        <end position="467"/>
    </location>
</feature>
<feature type="compositionally biased region" description="Low complexity" evidence="1">
    <location>
        <begin position="374"/>
        <end position="387"/>
    </location>
</feature>
<accession>A0A0G4KFY6</accession>
<dbReference type="SUPFAM" id="SSF88697">
    <property type="entry name" value="PUA domain-like"/>
    <property type="match status" value="1"/>
</dbReference>
<reference evidence="3" key="3">
    <citation type="journal article" date="2021" name="Mol. Plant Pathol.">
        <title>A 20-kb lineage-specific genomic region tames virulence in pathogenic amphidiploid Verticillium longisporum.</title>
        <authorList>
            <person name="Harting R."/>
            <person name="Starke J."/>
            <person name="Kusch H."/>
            <person name="Poggeler S."/>
            <person name="Maurus I."/>
            <person name="Schluter R."/>
            <person name="Landesfeind M."/>
            <person name="Bulla I."/>
            <person name="Nowrousian M."/>
            <person name="de Jonge R."/>
            <person name="Stahlhut G."/>
            <person name="Hoff K.J."/>
            <person name="Asshauer K.P."/>
            <person name="Thurmer A."/>
            <person name="Stanke M."/>
            <person name="Daniel R."/>
            <person name="Morgenstern B."/>
            <person name="Thomma B.P.H.J."/>
            <person name="Kronstad J.W."/>
            <person name="Braus-Stromeyer S.A."/>
            <person name="Braus G.H."/>
        </authorList>
    </citation>
    <scope>NUCLEOTIDE SEQUENCE</scope>
    <source>
        <strain evidence="3">Vl32</strain>
    </source>
</reference>
<feature type="region of interest" description="Disordered" evidence="1">
    <location>
        <begin position="797"/>
        <end position="820"/>
    </location>
</feature>
<feature type="compositionally biased region" description="Low complexity" evidence="1">
    <location>
        <begin position="732"/>
        <end position="752"/>
    </location>
</feature>
<dbReference type="OrthoDB" id="2149705at2759"/>
<dbReference type="InterPro" id="IPR015947">
    <property type="entry name" value="PUA-like_sf"/>
</dbReference>
<protein>
    <submittedName>
        <fullName evidence="2">Uncharacterized protein</fullName>
    </submittedName>
</protein>
<feature type="compositionally biased region" description="Polar residues" evidence="1">
    <location>
        <begin position="66"/>
        <end position="79"/>
    </location>
</feature>
<feature type="compositionally biased region" description="Polar residues" evidence="1">
    <location>
        <begin position="248"/>
        <end position="260"/>
    </location>
</feature>
<feature type="non-terminal residue" evidence="2">
    <location>
        <position position="820"/>
    </location>
</feature>
<feature type="compositionally biased region" description="Low complexity" evidence="1">
    <location>
        <begin position="433"/>
        <end position="445"/>
    </location>
</feature>
<dbReference type="AlphaFoldDB" id="A0A0G4KFY6"/>
<feature type="compositionally biased region" description="Low complexity" evidence="1">
    <location>
        <begin position="759"/>
        <end position="770"/>
    </location>
</feature>
<sequence length="820" mass="90552">MAPKTRSGGQVDSERVYHSSPALKQTKFPHKRTTIRGYGQRPKNLRRKIAARDSSPADIEAEIETNAKSPKQSTLTQFNWVDRGPIEDEDETERPRGKKRRKTEGDAPNSSPPRSTFHTQTLTQAYPGLSFSSKDEDPNDLQIDDSEDENLSFVFEDANESAGKPGAGQPVASRTPSVVPQTPTNKRIHREVIPSSQDSPLTPMLARYSPANKRSPLKHKSTNVMAPLPEDSVAPKLPRPRSMVIEDSTVTKSPTSSSIDPSPGKENRDPLTVHTATAKAVRFVTPRPSQLMRPPQSRVLGEISIPEDEMSEENVERDVSPSPLRRKSTPKPTEREIADSDDEFDELGEGDLMEDEDEYGAVGHETQMLVEDLVSSSEKSSSAEVSAGNLPPVQQRVTHDESDVADAGQVTTAERVSEPFTSSPQLPTPRPISQVTTQSQTQTQSLDDFSQITPTQGRSQPTQAMESQRISLEQIHAMGPQTDRSDIFISIHPEHVDEIIEGTKNHEFRGYRIPNVVTRMWIYVTAPISMLRYMAVISNYKQPGEIEENGLGNAEFNAGKKQNSFAYELQEVYELNNPVSLAEMKEHGWVAGPPQKYNYVPPTVVGHLMANLRCSLFGEEEEEEDQAADLPLLDDLPSELSPVKQHHKPSTPSKFTISQEVEKQILSEATLQNTSDPDLLVPSSSSQERRRVYNATPAAPSLKLPSKLPPTPFNRLPNPKPSSAARRSVRLSQATTASQASSPPASPAKTTQQRSSRAPLPSSSLSLLPLEDMDSPIQLPAGEFSLETSQLLTKSQMLPDSVLRDEDPIEDDEDVVYETD</sequence>
<feature type="region of interest" description="Disordered" evidence="1">
    <location>
        <begin position="668"/>
        <end position="782"/>
    </location>
</feature>
<name>A0A0G4KFY6_VERLO</name>
<feature type="compositionally biased region" description="Low complexity" evidence="1">
    <location>
        <begin position="697"/>
        <end position="706"/>
    </location>
</feature>
<feature type="compositionally biased region" description="Acidic residues" evidence="1">
    <location>
        <begin position="137"/>
        <end position="150"/>
    </location>
</feature>
<evidence type="ECO:0000256" key="1">
    <source>
        <dbReference type="SAM" id="MobiDB-lite"/>
    </source>
</evidence>
<dbReference type="Proteomes" id="UP000045706">
    <property type="component" value="Unassembled WGS sequence"/>
</dbReference>
<feature type="compositionally biased region" description="Low complexity" evidence="1">
    <location>
        <begin position="675"/>
        <end position="686"/>
    </location>
</feature>
<reference evidence="4" key="2">
    <citation type="submission" date="2015-05" db="EMBL/GenBank/DDBJ databases">
        <authorList>
            <person name="Fogelqvist Johan"/>
        </authorList>
    </citation>
    <scope>NUCLEOTIDE SEQUENCE [LARGE SCALE GENOMIC DNA]</scope>
</reference>
<feature type="compositionally biased region" description="Polar residues" evidence="1">
    <location>
        <begin position="172"/>
        <end position="185"/>
    </location>
</feature>
<feature type="region of interest" description="Disordered" evidence="1">
    <location>
        <begin position="636"/>
        <end position="656"/>
    </location>
</feature>
<dbReference type="EMBL" id="CVQI01000114">
    <property type="protein sequence ID" value="CRJ90637.1"/>
    <property type="molecule type" value="Genomic_DNA"/>
</dbReference>
<feature type="compositionally biased region" description="Acidic residues" evidence="1">
    <location>
        <begin position="807"/>
        <end position="820"/>
    </location>
</feature>
<dbReference type="Proteomes" id="UP000689129">
    <property type="component" value="Unassembled WGS sequence"/>
</dbReference>
<evidence type="ECO:0000313" key="3">
    <source>
        <dbReference type="EMBL" id="KAG7138181.1"/>
    </source>
</evidence>
<feature type="region of interest" description="Disordered" evidence="1">
    <location>
        <begin position="373"/>
        <end position="467"/>
    </location>
</feature>
<evidence type="ECO:0000313" key="4">
    <source>
        <dbReference type="Proteomes" id="UP000045706"/>
    </source>
</evidence>
<feature type="compositionally biased region" description="Acidic residues" evidence="1">
    <location>
        <begin position="339"/>
        <end position="359"/>
    </location>
</feature>